<organism evidence="10 11">
    <name type="scientific">Alicyclobacillus fastidiosus</name>
    <dbReference type="NCBI Taxonomy" id="392011"/>
    <lineage>
        <taxon>Bacteria</taxon>
        <taxon>Bacillati</taxon>
        <taxon>Bacillota</taxon>
        <taxon>Bacilli</taxon>
        <taxon>Bacillales</taxon>
        <taxon>Alicyclobacillaceae</taxon>
        <taxon>Alicyclobacillus</taxon>
    </lineage>
</organism>
<dbReference type="SUPFAM" id="SSF161111">
    <property type="entry name" value="Cation efflux protein transmembrane domain-like"/>
    <property type="match status" value="1"/>
</dbReference>
<evidence type="ECO:0000256" key="5">
    <source>
        <dbReference type="ARBA" id="ARBA00022989"/>
    </source>
</evidence>
<keyword evidence="3" id="KW-0813">Transport</keyword>
<dbReference type="SUPFAM" id="SSF160240">
    <property type="entry name" value="Cation efflux protein cytoplasmic domain-like"/>
    <property type="match status" value="1"/>
</dbReference>
<protein>
    <submittedName>
        <fullName evidence="10">Cation diffusion facilitator family transporter</fullName>
    </submittedName>
</protein>
<feature type="transmembrane region" description="Helical" evidence="7">
    <location>
        <begin position="158"/>
        <end position="176"/>
    </location>
</feature>
<dbReference type="EMBL" id="CP104067">
    <property type="protein sequence ID" value="WAH43648.1"/>
    <property type="molecule type" value="Genomic_DNA"/>
</dbReference>
<feature type="transmembrane region" description="Helical" evidence="7">
    <location>
        <begin position="80"/>
        <end position="97"/>
    </location>
</feature>
<sequence>MSALTRDERRGNQVAYANAVVNVLLAIGKGIVGVIAGSEALVADAVHSAADLIGSLAVIIGMRIARKPPDEDHPYGHGKAELIASIIVAGFLVAAAVEVGYTSATSLFHKPTRPDSIAAYAALAAMIVKECLYHFNIRLGKRLRSKSLIASAYDHRSDVYSSMAAFIGIGLSLLGHHLHIHLLLYMDSVAGIFVAILVLKMAIEIAKDSLQSLMDRVVLEEQDLAPYIQAATSVDGVECIDEIRVRDHGQYVIVDLEIGVDAHITVAAGHDIAARVRSEMRVEFDRIQDVFVHVNPYYSPEERKDERADTNPALADR</sequence>
<dbReference type="Pfam" id="PF16916">
    <property type="entry name" value="ZT_dimer"/>
    <property type="match status" value="1"/>
</dbReference>
<evidence type="ECO:0000313" key="11">
    <source>
        <dbReference type="Proteomes" id="UP001164761"/>
    </source>
</evidence>
<dbReference type="Proteomes" id="UP001164761">
    <property type="component" value="Chromosome"/>
</dbReference>
<comment type="subcellular location">
    <subcellularLocation>
        <location evidence="1">Membrane</location>
        <topology evidence="1">Multi-pass membrane protein</topology>
    </subcellularLocation>
</comment>
<evidence type="ECO:0000256" key="4">
    <source>
        <dbReference type="ARBA" id="ARBA00022692"/>
    </source>
</evidence>
<evidence type="ECO:0000256" key="6">
    <source>
        <dbReference type="ARBA" id="ARBA00023136"/>
    </source>
</evidence>
<dbReference type="InterPro" id="IPR036837">
    <property type="entry name" value="Cation_efflux_CTD_sf"/>
</dbReference>
<evidence type="ECO:0000256" key="7">
    <source>
        <dbReference type="SAM" id="Phobius"/>
    </source>
</evidence>
<keyword evidence="4 7" id="KW-0812">Transmembrane</keyword>
<name>A0ABY6ZL52_9BACL</name>
<dbReference type="Gene3D" id="3.30.70.1350">
    <property type="entry name" value="Cation efflux protein, cytoplasmic domain"/>
    <property type="match status" value="1"/>
</dbReference>
<evidence type="ECO:0000256" key="2">
    <source>
        <dbReference type="ARBA" id="ARBA00008114"/>
    </source>
</evidence>
<keyword evidence="6 7" id="KW-0472">Membrane</keyword>
<evidence type="ECO:0000259" key="9">
    <source>
        <dbReference type="Pfam" id="PF16916"/>
    </source>
</evidence>
<dbReference type="PANTHER" id="PTHR43840:SF15">
    <property type="entry name" value="MITOCHONDRIAL METAL TRANSPORTER 1-RELATED"/>
    <property type="match status" value="1"/>
</dbReference>
<dbReference type="InterPro" id="IPR050291">
    <property type="entry name" value="CDF_Transporter"/>
</dbReference>
<dbReference type="InterPro" id="IPR027470">
    <property type="entry name" value="Cation_efflux_CTD"/>
</dbReference>
<keyword evidence="5 7" id="KW-1133">Transmembrane helix</keyword>
<dbReference type="RefSeq" id="WP_268007532.1">
    <property type="nucleotide sequence ID" value="NZ_BSUT01000001.1"/>
</dbReference>
<evidence type="ECO:0000313" key="10">
    <source>
        <dbReference type="EMBL" id="WAH43648.1"/>
    </source>
</evidence>
<gene>
    <name evidence="10" type="ORF">NZD89_09840</name>
</gene>
<evidence type="ECO:0000256" key="3">
    <source>
        <dbReference type="ARBA" id="ARBA00022448"/>
    </source>
</evidence>
<dbReference type="InterPro" id="IPR027469">
    <property type="entry name" value="Cation_efflux_TMD_sf"/>
</dbReference>
<dbReference type="InterPro" id="IPR058533">
    <property type="entry name" value="Cation_efflux_TM"/>
</dbReference>
<evidence type="ECO:0000259" key="8">
    <source>
        <dbReference type="Pfam" id="PF01545"/>
    </source>
</evidence>
<accession>A0ABY6ZL52</accession>
<dbReference type="InterPro" id="IPR002524">
    <property type="entry name" value="Cation_efflux"/>
</dbReference>
<dbReference type="NCBIfam" id="TIGR01297">
    <property type="entry name" value="CDF"/>
    <property type="match status" value="1"/>
</dbReference>
<feature type="domain" description="Cation efflux protein transmembrane" evidence="8">
    <location>
        <begin position="18"/>
        <end position="214"/>
    </location>
</feature>
<feature type="transmembrane region" description="Helical" evidence="7">
    <location>
        <begin position="14"/>
        <end position="35"/>
    </location>
</feature>
<dbReference type="Gene3D" id="1.20.1510.10">
    <property type="entry name" value="Cation efflux protein transmembrane domain"/>
    <property type="match status" value="1"/>
</dbReference>
<feature type="domain" description="Cation efflux protein cytoplasmic" evidence="9">
    <location>
        <begin position="221"/>
        <end position="297"/>
    </location>
</feature>
<feature type="transmembrane region" description="Helical" evidence="7">
    <location>
        <begin position="182"/>
        <end position="203"/>
    </location>
</feature>
<reference evidence="10" key="1">
    <citation type="submission" date="2022-08" db="EMBL/GenBank/DDBJ databases">
        <title>Alicyclobacillus fastidiosus DSM 17978, complete genome.</title>
        <authorList>
            <person name="Wang Q."/>
            <person name="Cai R."/>
            <person name="Wang Z."/>
        </authorList>
    </citation>
    <scope>NUCLEOTIDE SEQUENCE</scope>
    <source>
        <strain evidence="10">DSM 17978</strain>
    </source>
</reference>
<dbReference type="Pfam" id="PF01545">
    <property type="entry name" value="Cation_efflux"/>
    <property type="match status" value="1"/>
</dbReference>
<feature type="transmembrane region" description="Helical" evidence="7">
    <location>
        <begin position="41"/>
        <end position="60"/>
    </location>
</feature>
<comment type="similarity">
    <text evidence="2">Belongs to the cation diffusion facilitator (CDF) transporter (TC 2.A.4) family.</text>
</comment>
<proteinExistence type="inferred from homology"/>
<feature type="transmembrane region" description="Helical" evidence="7">
    <location>
        <begin position="117"/>
        <end position="137"/>
    </location>
</feature>
<keyword evidence="11" id="KW-1185">Reference proteome</keyword>
<dbReference type="PANTHER" id="PTHR43840">
    <property type="entry name" value="MITOCHONDRIAL METAL TRANSPORTER 1-RELATED"/>
    <property type="match status" value="1"/>
</dbReference>
<evidence type="ECO:0000256" key="1">
    <source>
        <dbReference type="ARBA" id="ARBA00004141"/>
    </source>
</evidence>